<organism evidence="2 3">
    <name type="scientific">Flavobacterium cellulosilyticum</name>
    <dbReference type="NCBI Taxonomy" id="2541731"/>
    <lineage>
        <taxon>Bacteria</taxon>
        <taxon>Pseudomonadati</taxon>
        <taxon>Bacteroidota</taxon>
        <taxon>Flavobacteriia</taxon>
        <taxon>Flavobacteriales</taxon>
        <taxon>Flavobacteriaceae</taxon>
        <taxon>Flavobacterium</taxon>
    </lineage>
</organism>
<dbReference type="EMBL" id="SMFK01000001">
    <property type="protein sequence ID" value="TDD99343.1"/>
    <property type="molecule type" value="Genomic_DNA"/>
</dbReference>
<gene>
    <name evidence="2" type="ORF">E0F76_01030</name>
</gene>
<evidence type="ECO:0008006" key="4">
    <source>
        <dbReference type="Google" id="ProtNLM"/>
    </source>
</evidence>
<dbReference type="OrthoDB" id="1099258at2"/>
<keyword evidence="1" id="KW-0732">Signal</keyword>
<reference evidence="2 3" key="1">
    <citation type="submission" date="2019-03" db="EMBL/GenBank/DDBJ databases">
        <title>Flavobacterium AR-3-4 sp. nov. isolated from arctic soil.</title>
        <authorList>
            <person name="Chaudhary D.K."/>
        </authorList>
    </citation>
    <scope>NUCLEOTIDE SEQUENCE [LARGE SCALE GENOMIC DNA]</scope>
    <source>
        <strain evidence="2 3">AR-3-4</strain>
    </source>
</reference>
<name>A0A4R5CLR7_9FLAO</name>
<dbReference type="Proteomes" id="UP000295479">
    <property type="component" value="Unassembled WGS sequence"/>
</dbReference>
<dbReference type="AlphaFoldDB" id="A0A4R5CLR7"/>
<sequence>MKKLILSAAIILGSFTTFAQAVESTPVEQQAKVQDEYTEISMDKLPEAVTKATEATYPGSKIKAAYMNKQNQYKLELTVKDQSATVFADADGNWITK</sequence>
<keyword evidence="3" id="KW-1185">Reference proteome</keyword>
<proteinExistence type="predicted"/>
<dbReference type="SUPFAM" id="SSF160574">
    <property type="entry name" value="BT0923-like"/>
    <property type="match status" value="1"/>
</dbReference>
<comment type="caution">
    <text evidence="2">The sequence shown here is derived from an EMBL/GenBank/DDBJ whole genome shotgun (WGS) entry which is preliminary data.</text>
</comment>
<feature type="chain" id="PRO_5020861159" description="Beta-lactamase-inhibitor-like PepSY-like domain-containing protein" evidence="1">
    <location>
        <begin position="22"/>
        <end position="97"/>
    </location>
</feature>
<evidence type="ECO:0000313" key="3">
    <source>
        <dbReference type="Proteomes" id="UP000295479"/>
    </source>
</evidence>
<evidence type="ECO:0000256" key="1">
    <source>
        <dbReference type="SAM" id="SignalP"/>
    </source>
</evidence>
<dbReference type="RefSeq" id="WP_132000483.1">
    <property type="nucleotide sequence ID" value="NZ_SMFK01000001.1"/>
</dbReference>
<dbReference type="Gene3D" id="3.10.450.360">
    <property type="match status" value="1"/>
</dbReference>
<feature type="signal peptide" evidence="1">
    <location>
        <begin position="1"/>
        <end position="21"/>
    </location>
</feature>
<evidence type="ECO:0000313" key="2">
    <source>
        <dbReference type="EMBL" id="TDD99343.1"/>
    </source>
</evidence>
<accession>A0A4R5CLR7</accession>
<protein>
    <recommendedName>
        <fullName evidence="4">Beta-lactamase-inhibitor-like PepSY-like domain-containing protein</fullName>
    </recommendedName>
</protein>